<dbReference type="EMBL" id="JACRIW010000116">
    <property type="protein sequence ID" value="MBI5171040.1"/>
    <property type="molecule type" value="Genomic_DNA"/>
</dbReference>
<sequence length="164" mass="18118">MRVLNLHRRVLAASPTDVWALVAGLGARGDLLWPADSWPRLRFDRVPLAPLSRGGHGPIRYEVTAIEPGRKLTFRFLAPAGFDGTHTFEVLPQTTGGCELVHTIAMDVRGPALVTWPLVFRPLHDALLEDLLDRAAALTGTVGEWAEWSAWVKVLRFLLRPLGS</sequence>
<evidence type="ECO:0000313" key="2">
    <source>
        <dbReference type="Proteomes" id="UP000696931"/>
    </source>
</evidence>
<name>A0A933W3D8_UNCEI</name>
<dbReference type="InterPro" id="IPR019587">
    <property type="entry name" value="Polyketide_cyclase/dehydratase"/>
</dbReference>
<organism evidence="1 2">
    <name type="scientific">Eiseniibacteriota bacterium</name>
    <dbReference type="NCBI Taxonomy" id="2212470"/>
    <lineage>
        <taxon>Bacteria</taxon>
        <taxon>Candidatus Eiseniibacteriota</taxon>
    </lineage>
</organism>
<dbReference type="Gene3D" id="3.30.530.20">
    <property type="match status" value="1"/>
</dbReference>
<comment type="caution">
    <text evidence="1">The sequence shown here is derived from an EMBL/GenBank/DDBJ whole genome shotgun (WGS) entry which is preliminary data.</text>
</comment>
<dbReference type="Proteomes" id="UP000696931">
    <property type="component" value="Unassembled WGS sequence"/>
</dbReference>
<dbReference type="SUPFAM" id="SSF55961">
    <property type="entry name" value="Bet v1-like"/>
    <property type="match status" value="1"/>
</dbReference>
<proteinExistence type="predicted"/>
<evidence type="ECO:0000313" key="1">
    <source>
        <dbReference type="EMBL" id="MBI5171040.1"/>
    </source>
</evidence>
<dbReference type="Pfam" id="PF10604">
    <property type="entry name" value="Polyketide_cyc2"/>
    <property type="match status" value="1"/>
</dbReference>
<dbReference type="AlphaFoldDB" id="A0A933W3D8"/>
<dbReference type="CDD" id="cd07812">
    <property type="entry name" value="SRPBCC"/>
    <property type="match status" value="1"/>
</dbReference>
<protein>
    <submittedName>
        <fullName evidence="1">SRPBCC family protein</fullName>
    </submittedName>
</protein>
<dbReference type="InterPro" id="IPR023393">
    <property type="entry name" value="START-like_dom_sf"/>
</dbReference>
<gene>
    <name evidence="1" type="ORF">HZA61_16260</name>
</gene>
<reference evidence="1" key="1">
    <citation type="submission" date="2020-07" db="EMBL/GenBank/DDBJ databases">
        <title>Huge and variable diversity of episymbiotic CPR bacteria and DPANN archaea in groundwater ecosystems.</title>
        <authorList>
            <person name="He C.Y."/>
            <person name="Keren R."/>
            <person name="Whittaker M."/>
            <person name="Farag I.F."/>
            <person name="Doudna J."/>
            <person name="Cate J.H.D."/>
            <person name="Banfield J.F."/>
        </authorList>
    </citation>
    <scope>NUCLEOTIDE SEQUENCE</scope>
    <source>
        <strain evidence="1">NC_groundwater_1813_Pr3_B-0.1um_71_17</strain>
    </source>
</reference>
<accession>A0A933W3D8</accession>